<feature type="transmembrane region" description="Helical" evidence="2">
    <location>
        <begin position="29"/>
        <end position="51"/>
    </location>
</feature>
<evidence type="ECO:0000256" key="1">
    <source>
        <dbReference type="SAM" id="MobiDB-lite"/>
    </source>
</evidence>
<accession>A0A5D0WTJ3</accession>
<proteinExistence type="predicted"/>
<dbReference type="EMBL" id="VSLA01000005">
    <property type="protein sequence ID" value="TYC87373.1"/>
    <property type="molecule type" value="Genomic_DNA"/>
</dbReference>
<feature type="region of interest" description="Disordered" evidence="1">
    <location>
        <begin position="1"/>
        <end position="22"/>
    </location>
</feature>
<reference evidence="4 5" key="1">
    <citation type="submission" date="2019-08" db="EMBL/GenBank/DDBJ databases">
        <title>Isolation and enrichment of carboxydotrophic bacteria from anaerobic sludge for the production of bio-based chemicals from syngas.</title>
        <authorList>
            <person name="Antares A.L."/>
            <person name="Moreira J."/>
            <person name="Diender M."/>
            <person name="Parshina S.N."/>
            <person name="Stams A.J.M."/>
            <person name="Alves M."/>
            <person name="Alves J.I."/>
            <person name="Sousa D.Z."/>
        </authorList>
    </citation>
    <scope>NUCLEOTIDE SEQUENCE [LARGE SCALE GENOMIC DNA]</scope>
    <source>
        <strain evidence="4 5">JM</strain>
    </source>
</reference>
<dbReference type="Proteomes" id="UP000322619">
    <property type="component" value="Unassembled WGS sequence"/>
</dbReference>
<dbReference type="InterPro" id="IPR052557">
    <property type="entry name" value="CAP/Cytokinesis_protein"/>
</dbReference>
<evidence type="ECO:0000259" key="3">
    <source>
        <dbReference type="SMART" id="SM00460"/>
    </source>
</evidence>
<evidence type="ECO:0000256" key="2">
    <source>
        <dbReference type="SAM" id="Phobius"/>
    </source>
</evidence>
<sequence>MQMFKIKGNKEKRSHKGATGMSNHNGRKVVAVIIISMLIILLVAAGAYLALEDLVGGMDIQSFFEDSQAQQNEEIAASQQQAFDGYAFLEDNEKQAYARVVGMLTDFETEVKVSGVNTEEIERVLAAIDYDYPEIFWAGEFSYYFDEGNQKVSKVMVEYPYDEAEKERRQTEIEAAFQEYSRGIKSGMSDYDKVKYAYEYVIKNTIYQEDLEDDQNIYSVFGKKGSVCAGYSKAIQYLLKRTGIECSYVAGEAIGQGAHAWNLVRVDGEYYYLDATWGEFNIADNAEPEKSIFYDYFCVTTAELLKSHHPDQTLIAYPEFTATAANYFVKENKLYDLNKKSEENRFVDDLEVALNTGEKYFHYAITDANTIGVAEDLMDDVLGSYYWFSSEDSLSNTIELY</sequence>
<feature type="domain" description="Transglutaminase-like" evidence="3">
    <location>
        <begin position="220"/>
        <end position="277"/>
    </location>
</feature>
<dbReference type="Gene3D" id="3.10.620.30">
    <property type="match status" value="1"/>
</dbReference>
<dbReference type="SUPFAM" id="SSF54001">
    <property type="entry name" value="Cysteine proteinases"/>
    <property type="match status" value="1"/>
</dbReference>
<gene>
    <name evidence="4" type="ORF">FXB42_04480</name>
</gene>
<name>A0A5D0WTJ3_9FIRM</name>
<dbReference type="AlphaFoldDB" id="A0A5D0WTJ3"/>
<keyword evidence="2" id="KW-0472">Membrane</keyword>
<keyword evidence="2" id="KW-0812">Transmembrane</keyword>
<dbReference type="Pfam" id="PF01841">
    <property type="entry name" value="Transglut_core"/>
    <property type="match status" value="1"/>
</dbReference>
<dbReference type="PANTHER" id="PTHR46333:SF2">
    <property type="entry name" value="CYTOKINESIS PROTEIN 3"/>
    <property type="match status" value="1"/>
</dbReference>
<keyword evidence="2" id="KW-1133">Transmembrane helix</keyword>
<comment type="caution">
    <text evidence="4">The sequence shown here is derived from an EMBL/GenBank/DDBJ whole genome shotgun (WGS) entry which is preliminary data.</text>
</comment>
<dbReference type="InterPro" id="IPR038765">
    <property type="entry name" value="Papain-like_cys_pep_sf"/>
</dbReference>
<protein>
    <recommendedName>
        <fullName evidence="3">Transglutaminase-like domain-containing protein</fullName>
    </recommendedName>
</protein>
<dbReference type="GO" id="GO:0005737">
    <property type="term" value="C:cytoplasm"/>
    <property type="evidence" value="ECO:0007669"/>
    <property type="project" value="TreeGrafter"/>
</dbReference>
<dbReference type="SMART" id="SM00460">
    <property type="entry name" value="TGc"/>
    <property type="match status" value="1"/>
</dbReference>
<evidence type="ECO:0000313" key="5">
    <source>
        <dbReference type="Proteomes" id="UP000322619"/>
    </source>
</evidence>
<evidence type="ECO:0000313" key="4">
    <source>
        <dbReference type="EMBL" id="TYC87373.1"/>
    </source>
</evidence>
<organism evidence="4 5">
    <name type="scientific">Acetobacterium wieringae</name>
    <dbReference type="NCBI Taxonomy" id="52694"/>
    <lineage>
        <taxon>Bacteria</taxon>
        <taxon>Bacillati</taxon>
        <taxon>Bacillota</taxon>
        <taxon>Clostridia</taxon>
        <taxon>Eubacteriales</taxon>
        <taxon>Eubacteriaceae</taxon>
        <taxon>Acetobacterium</taxon>
    </lineage>
</organism>
<dbReference type="PANTHER" id="PTHR46333">
    <property type="entry name" value="CYTOKINESIS PROTEIN 3"/>
    <property type="match status" value="1"/>
</dbReference>
<dbReference type="InterPro" id="IPR002931">
    <property type="entry name" value="Transglutaminase-like"/>
</dbReference>